<dbReference type="EMBL" id="JADTFC010000050">
    <property type="protein sequence ID" value="MBG6289506.1"/>
    <property type="molecule type" value="Genomic_DNA"/>
</dbReference>
<keyword evidence="2" id="KW-1185">Reference proteome</keyword>
<sequence>MSDRELTELAAKAAGIHWEGVLRDGGVFVHEGKEWHPLRNNGDAFGLACSLRLDISFLEGFEQIIVEDYHGSNRAEEDYQPDMAAAARRAVVRAAAEIGRTMK</sequence>
<accession>A0ABS0KN96</accession>
<gene>
    <name evidence="1" type="ORF">I5I61_18790</name>
</gene>
<dbReference type="RefSeq" id="WP_196913086.1">
    <property type="nucleotide sequence ID" value="NZ_JADTFC010000050.1"/>
</dbReference>
<reference evidence="1 2" key="1">
    <citation type="submission" date="2020-11" db="EMBL/GenBank/DDBJ databases">
        <title>Enhanced detection system for hospital associated transmission using whole genome sequencing surveillance.</title>
        <authorList>
            <person name="Harrison L.H."/>
            <person name="Van Tyne D."/>
            <person name="Marsh J.W."/>
            <person name="Griffith M.P."/>
            <person name="Snyder D.J."/>
            <person name="Cooper V.S."/>
            <person name="Mustapha M."/>
        </authorList>
    </citation>
    <scope>NUCLEOTIDE SEQUENCE [LARGE SCALE GENOMIC DNA]</scope>
    <source>
        <strain evidence="1 2">PSA00705</strain>
    </source>
</reference>
<organism evidence="1 2">
    <name type="scientific">Pseudomonas nitroreducens</name>
    <dbReference type="NCBI Taxonomy" id="46680"/>
    <lineage>
        <taxon>Bacteria</taxon>
        <taxon>Pseudomonadati</taxon>
        <taxon>Pseudomonadota</taxon>
        <taxon>Gammaproteobacteria</taxon>
        <taxon>Pseudomonadales</taxon>
        <taxon>Pseudomonadaceae</taxon>
        <taxon>Pseudomonas</taxon>
    </lineage>
</organism>
<evidence type="ECO:0000313" key="1">
    <source>
        <dbReference type="EMBL" id="MBG6289506.1"/>
    </source>
</evidence>
<evidence type="ECO:0000313" key="2">
    <source>
        <dbReference type="Proteomes" id="UP000608450"/>
    </source>
</evidence>
<comment type="caution">
    <text evidence="1">The sequence shown here is derived from an EMBL/GenBank/DDBJ whole genome shotgun (WGS) entry which is preliminary data.</text>
</comment>
<dbReference type="Proteomes" id="UP000608450">
    <property type="component" value="Unassembled WGS sequence"/>
</dbReference>
<proteinExistence type="predicted"/>
<name>A0ABS0KN96_PSENT</name>
<protein>
    <recommendedName>
        <fullName evidence="3">DUF2591 domain-containing protein</fullName>
    </recommendedName>
</protein>
<evidence type="ECO:0008006" key="3">
    <source>
        <dbReference type="Google" id="ProtNLM"/>
    </source>
</evidence>